<feature type="domain" description="FYVE-type" evidence="6">
    <location>
        <begin position="375"/>
        <end position="429"/>
    </location>
</feature>
<name>A0A8H3X120_GIGMA</name>
<feature type="compositionally biased region" description="Polar residues" evidence="5">
    <location>
        <begin position="83"/>
        <end position="95"/>
    </location>
</feature>
<dbReference type="SUPFAM" id="SSF57903">
    <property type="entry name" value="FYVE/PHD zinc finger"/>
    <property type="match status" value="1"/>
</dbReference>
<evidence type="ECO:0000256" key="2">
    <source>
        <dbReference type="ARBA" id="ARBA00022771"/>
    </source>
</evidence>
<dbReference type="SMART" id="SM00064">
    <property type="entry name" value="FYVE"/>
    <property type="match status" value="1"/>
</dbReference>
<dbReference type="InterPro" id="IPR017455">
    <property type="entry name" value="Znf_FYVE-rel"/>
</dbReference>
<evidence type="ECO:0000256" key="5">
    <source>
        <dbReference type="SAM" id="MobiDB-lite"/>
    </source>
</evidence>
<keyword evidence="2 4" id="KW-0863">Zinc-finger</keyword>
<keyword evidence="8" id="KW-1185">Reference proteome</keyword>
<dbReference type="EMBL" id="WTPW01002236">
    <property type="protein sequence ID" value="KAF0390607.1"/>
    <property type="molecule type" value="Genomic_DNA"/>
</dbReference>
<dbReference type="InterPro" id="IPR000306">
    <property type="entry name" value="Znf_FYVE"/>
</dbReference>
<organism evidence="7 8">
    <name type="scientific">Gigaspora margarita</name>
    <dbReference type="NCBI Taxonomy" id="4874"/>
    <lineage>
        <taxon>Eukaryota</taxon>
        <taxon>Fungi</taxon>
        <taxon>Fungi incertae sedis</taxon>
        <taxon>Mucoromycota</taxon>
        <taxon>Glomeromycotina</taxon>
        <taxon>Glomeromycetes</taxon>
        <taxon>Diversisporales</taxon>
        <taxon>Gigasporaceae</taxon>
        <taxon>Gigaspora</taxon>
    </lineage>
</organism>
<feature type="region of interest" description="Disordered" evidence="5">
    <location>
        <begin position="41"/>
        <end position="140"/>
    </location>
</feature>
<dbReference type="PANTHER" id="PTHR23164">
    <property type="entry name" value="EARLY ENDOSOME ANTIGEN 1"/>
    <property type="match status" value="1"/>
</dbReference>
<keyword evidence="1" id="KW-0479">Metal-binding</keyword>
<dbReference type="GO" id="GO:0008270">
    <property type="term" value="F:zinc ion binding"/>
    <property type="evidence" value="ECO:0007669"/>
    <property type="project" value="UniProtKB-KW"/>
</dbReference>
<evidence type="ECO:0000256" key="3">
    <source>
        <dbReference type="ARBA" id="ARBA00022833"/>
    </source>
</evidence>
<dbReference type="PANTHER" id="PTHR23164:SF30">
    <property type="entry name" value="EARLY ENDOSOME ANTIGEN 1"/>
    <property type="match status" value="1"/>
</dbReference>
<comment type="caution">
    <text evidence="7">The sequence shown here is derived from an EMBL/GenBank/DDBJ whole genome shotgun (WGS) entry which is preliminary data.</text>
</comment>
<dbReference type="AlphaFoldDB" id="A0A8H3X120"/>
<accession>A0A8H3X120</accession>
<dbReference type="OrthoDB" id="660555at2759"/>
<keyword evidence="3" id="KW-0862">Zinc</keyword>
<protein>
    <submittedName>
        <fullName evidence="7">FYVE-domain-containing protein</fullName>
    </submittedName>
</protein>
<proteinExistence type="predicted"/>
<dbReference type="InterPro" id="IPR013083">
    <property type="entry name" value="Znf_RING/FYVE/PHD"/>
</dbReference>
<dbReference type="CDD" id="cd15760">
    <property type="entry name" value="FYVE_scVPS27p_like"/>
    <property type="match status" value="1"/>
</dbReference>
<evidence type="ECO:0000313" key="7">
    <source>
        <dbReference type="EMBL" id="KAF0390607.1"/>
    </source>
</evidence>
<dbReference type="InterPro" id="IPR011011">
    <property type="entry name" value="Znf_FYVE_PHD"/>
</dbReference>
<feature type="compositionally biased region" description="Low complexity" evidence="5">
    <location>
        <begin position="111"/>
        <end position="137"/>
    </location>
</feature>
<reference evidence="7 8" key="1">
    <citation type="journal article" date="2019" name="Environ. Microbiol.">
        <title>At the nexus of three kingdoms: the genome of the mycorrhizal fungus Gigaspora margarita provides insights into plant, endobacterial and fungal interactions.</title>
        <authorList>
            <person name="Venice F."/>
            <person name="Ghignone S."/>
            <person name="Salvioli di Fossalunga A."/>
            <person name="Amselem J."/>
            <person name="Novero M."/>
            <person name="Xianan X."/>
            <person name="Sedzielewska Toro K."/>
            <person name="Morin E."/>
            <person name="Lipzen A."/>
            <person name="Grigoriev I.V."/>
            <person name="Henrissat B."/>
            <person name="Martin F.M."/>
            <person name="Bonfante P."/>
        </authorList>
    </citation>
    <scope>NUCLEOTIDE SEQUENCE [LARGE SCALE GENOMIC DNA]</scope>
    <source>
        <strain evidence="7 8">BEG34</strain>
    </source>
</reference>
<dbReference type="Gene3D" id="3.30.40.10">
    <property type="entry name" value="Zinc/RING finger domain, C3HC4 (zinc finger)"/>
    <property type="match status" value="1"/>
</dbReference>
<evidence type="ECO:0000313" key="8">
    <source>
        <dbReference type="Proteomes" id="UP000439903"/>
    </source>
</evidence>
<evidence type="ECO:0000256" key="1">
    <source>
        <dbReference type="ARBA" id="ARBA00022723"/>
    </source>
</evidence>
<gene>
    <name evidence="7" type="ORF">F8M41_010810</name>
</gene>
<dbReference type="PROSITE" id="PS50178">
    <property type="entry name" value="ZF_FYVE"/>
    <property type="match status" value="1"/>
</dbReference>
<evidence type="ECO:0000256" key="4">
    <source>
        <dbReference type="PROSITE-ProRule" id="PRU00091"/>
    </source>
</evidence>
<dbReference type="Pfam" id="PF01363">
    <property type="entry name" value="FYVE"/>
    <property type="match status" value="1"/>
</dbReference>
<sequence length="429" mass="48729">MNTSTGTSLSVFTNDGEQLILPRQRRRSNSSNDILAHASVKAVRSPRRDAAYNNIPRPPRLAYDTSSQVYAPIYSRTPPPSRQVCNRTDYGSPQGHSPYKNEINTTYRNGSSPSRGSRTTSFGSNTSSSSSRMSAGSQQVPSSLSAFYNERIEKTTSFDDDEDSAGEETMSCNSPIFDEYDDTFTVDSSLVQEVFLLRKEIDAVKNSLAGLQKDRVDTLIFFLQLEQQFQEAKIKEKIFFFLEAQEREYCERIRQFEAVISGQSIMIDQMEKQSISGSTTINTTGFFFLTGLNSINGGRRKSQDIARTINNMEHCHSSELVPSYCLSPPQTRIRSYANPALLFTDEERVRHHKRFSLAKRWVEDDEVSECQQAGCMIKFNWWNRRHHCRRCGNIFCSTHSAFSMLLFPDGSEDWGGVWSRVCEGCFKNT</sequence>
<dbReference type="Proteomes" id="UP000439903">
    <property type="component" value="Unassembled WGS sequence"/>
</dbReference>
<evidence type="ECO:0000259" key="6">
    <source>
        <dbReference type="PROSITE" id="PS50178"/>
    </source>
</evidence>